<reference evidence="1 2" key="1">
    <citation type="submission" date="2018-07" db="EMBL/GenBank/DDBJ databases">
        <title>Microbacterium endoborsara sp. nov., a novel actinobacterium isolated from Borszczowia aralocaspica.</title>
        <authorList>
            <person name="An D."/>
        </authorList>
    </citation>
    <scope>NUCLEOTIDE SEQUENCE [LARGE SCALE GENOMIC DNA]</scope>
    <source>
        <strain evidence="1 2">C1.15228</strain>
    </source>
</reference>
<keyword evidence="2" id="KW-1185">Reference proteome</keyword>
<organism evidence="1 2">
    <name type="scientific">Microbacterium sorbitolivorans</name>
    <dbReference type="NCBI Taxonomy" id="1867410"/>
    <lineage>
        <taxon>Bacteria</taxon>
        <taxon>Bacillati</taxon>
        <taxon>Actinomycetota</taxon>
        <taxon>Actinomycetes</taxon>
        <taxon>Micrococcales</taxon>
        <taxon>Microbacteriaceae</taxon>
        <taxon>Microbacterium</taxon>
    </lineage>
</organism>
<evidence type="ECO:0000313" key="1">
    <source>
        <dbReference type="EMBL" id="RCK61684.1"/>
    </source>
</evidence>
<sequence length="100" mass="10823">MNTDIRRAWLAADAAMKQANVIETRLNADERLGALEMMTALRRSLGIIALALSDATENVDVPKPPAYMTAPPKSAVSHVSIDSFTPEEWNAASRKVMGAL</sequence>
<evidence type="ECO:0000313" key="2">
    <source>
        <dbReference type="Proteomes" id="UP000253508"/>
    </source>
</evidence>
<dbReference type="EMBL" id="QORO01000001">
    <property type="protein sequence ID" value="RCK61684.1"/>
    <property type="molecule type" value="Genomic_DNA"/>
</dbReference>
<proteinExistence type="predicted"/>
<gene>
    <name evidence="1" type="ORF">DTO57_03390</name>
</gene>
<protein>
    <submittedName>
        <fullName evidence="1">Uncharacterized protein</fullName>
    </submittedName>
</protein>
<dbReference type="AlphaFoldDB" id="A0A367Y743"/>
<comment type="caution">
    <text evidence="1">The sequence shown here is derived from an EMBL/GenBank/DDBJ whole genome shotgun (WGS) entry which is preliminary data.</text>
</comment>
<name>A0A367Y743_9MICO</name>
<dbReference type="RefSeq" id="WP_114116789.1">
    <property type="nucleotide sequence ID" value="NZ_BMHU01000001.1"/>
</dbReference>
<dbReference type="Proteomes" id="UP000253508">
    <property type="component" value="Unassembled WGS sequence"/>
</dbReference>
<accession>A0A367Y743</accession>